<feature type="repeat" description="WD" evidence="1">
    <location>
        <begin position="441"/>
        <end position="488"/>
    </location>
</feature>
<feature type="repeat" description="WD" evidence="1">
    <location>
        <begin position="533"/>
        <end position="574"/>
    </location>
</feature>
<dbReference type="AlphaFoldDB" id="A0A8C4TDK0"/>
<dbReference type="PANTHER" id="PTHR44099:SF2">
    <property type="entry name" value="WD REPEAT-CONTAINING PROTEIN 72"/>
    <property type="match status" value="1"/>
</dbReference>
<dbReference type="GeneTree" id="ENSGT00940000160298"/>
<proteinExistence type="predicted"/>
<sequence>MKASTQSLTLWGKRAPRHTITAIMLTEDQQTIVTGSQEGPICLWTLSMDLQISPRALLIGHTAAVTCGLLNLHNAALHCNVNPGLPIALPLHHLQCNILFFFCIPQYYYSSSRMVEEGWLLCCGEYPDVLVVDAQTLDILYKLISSDASNWISSMCIVRSPRIHEDSLIGISTSGVLKVWELSSSIYNVYEKGTAHETESRDLQCLQCQSIRFCTYTERLLLIVCSDFWKVFDYCDFSLVCDVPSEPGRCFAGGEPLPANRLIVWTEDGHSYIYQLGLHRGVSSSLQRTSANEMFSPEMLCFTSNNKVHQGVMGFLSERKEPFYKILFFGDESGTITLWHIPDVPVSKPDGSPEGMHCVRTTQDKFCPPHLGLNWFSISIAKGKKTPAITASLYLPNHNLLVCGFEDGKIVRTQALQAARVTLLEDHGGSEARDLLPQKTFQGHAGSVTCLLYPHSYSDSFESSWLISGGQDSCVIQWDVLTSTVLHRFTLQAGPVLTLMPRTFHIRASICCLASDQSIALLNLPEQTCIMHARKHLFPVKTIKWRPVEDFLVVECEDGSVYVWEAETGALDRHETGVVAKAILRACDDSRAATKPSTPAGVNHPNGSKRVSFSPTETAEMHSHVKPVLHPFSVQSLETPCKDIHILQFDVEEILELICAQPEQEQDLISSLNAPASIKRVKSTQRKRPVLKKIKTSSTLLPVNGPLKDFVRDHLFQNENNSCLEEGTAIRKKLKSKRSKRSRKQSKKRCDENVAQDLAHLLLSCLFPWEILQECDEFCLDTLGISKPQFLPSFALASKAGYMSLILPGSYPETENNVKDNGYHNLISHKVADLAKHYANSNTEEISFIESPGDLKMASLRKKIITYLLSIVMLVSSLMKPHFQREDTNKQDRHHLWSAFFRTGCMPVSIWLPSCALHCVVLFSSWCVMVIHQFGERERG</sequence>
<dbReference type="SUPFAM" id="SSF50998">
    <property type="entry name" value="Quinoprotein alcohol dehydrogenase-like"/>
    <property type="match status" value="1"/>
</dbReference>
<dbReference type="InterPro" id="IPR049916">
    <property type="entry name" value="WDR72-like"/>
</dbReference>
<evidence type="ECO:0000313" key="2">
    <source>
        <dbReference type="Ensembl" id="ENSECRP00000028954.1"/>
    </source>
</evidence>
<dbReference type="InterPro" id="IPR015943">
    <property type="entry name" value="WD40/YVTN_repeat-like_dom_sf"/>
</dbReference>
<evidence type="ECO:0000313" key="3">
    <source>
        <dbReference type="Proteomes" id="UP000694620"/>
    </source>
</evidence>
<protein>
    <submittedName>
        <fullName evidence="2">WD repeat domain 72</fullName>
    </submittedName>
</protein>
<dbReference type="Proteomes" id="UP000694620">
    <property type="component" value="Chromosome 17"/>
</dbReference>
<evidence type="ECO:0000256" key="1">
    <source>
        <dbReference type="PROSITE-ProRule" id="PRU00221"/>
    </source>
</evidence>
<dbReference type="Pfam" id="PF00400">
    <property type="entry name" value="WD40"/>
    <property type="match status" value="1"/>
</dbReference>
<dbReference type="GO" id="GO:0005737">
    <property type="term" value="C:cytoplasm"/>
    <property type="evidence" value="ECO:0007669"/>
    <property type="project" value="TreeGrafter"/>
</dbReference>
<dbReference type="InterPro" id="IPR011047">
    <property type="entry name" value="Quinoprotein_ADH-like_sf"/>
</dbReference>
<gene>
    <name evidence="2" type="primary">WDR72</name>
</gene>
<reference evidence="2" key="1">
    <citation type="submission" date="2021-06" db="EMBL/GenBank/DDBJ databases">
        <authorList>
            <consortium name="Wellcome Sanger Institute Data Sharing"/>
        </authorList>
    </citation>
    <scope>NUCLEOTIDE SEQUENCE [LARGE SCALE GENOMIC DNA]</scope>
</reference>
<dbReference type="GO" id="GO:0072659">
    <property type="term" value="P:protein localization to plasma membrane"/>
    <property type="evidence" value="ECO:0007669"/>
    <property type="project" value="TreeGrafter"/>
</dbReference>
<dbReference type="PANTHER" id="PTHR44099">
    <property type="entry name" value="RABCONNECTIN-3B, ISOFORM A"/>
    <property type="match status" value="1"/>
</dbReference>
<name>A0A8C4TDK0_ERPCA</name>
<organism evidence="2 3">
    <name type="scientific">Erpetoichthys calabaricus</name>
    <name type="common">Rope fish</name>
    <name type="synonym">Calamoichthys calabaricus</name>
    <dbReference type="NCBI Taxonomy" id="27687"/>
    <lineage>
        <taxon>Eukaryota</taxon>
        <taxon>Metazoa</taxon>
        <taxon>Chordata</taxon>
        <taxon>Craniata</taxon>
        <taxon>Vertebrata</taxon>
        <taxon>Euteleostomi</taxon>
        <taxon>Actinopterygii</taxon>
        <taxon>Polypteriformes</taxon>
        <taxon>Polypteridae</taxon>
        <taxon>Erpetoichthys</taxon>
    </lineage>
</organism>
<dbReference type="Ensembl" id="ENSECRT00000029567.1">
    <property type="protein sequence ID" value="ENSECRP00000028954.1"/>
    <property type="gene ID" value="ENSECRG00000019617.1"/>
</dbReference>
<accession>A0A8C4TDK0</accession>
<dbReference type="SMART" id="SM00320">
    <property type="entry name" value="WD40"/>
    <property type="match status" value="3"/>
</dbReference>
<keyword evidence="1" id="KW-0853">WD repeat</keyword>
<reference evidence="2" key="3">
    <citation type="submission" date="2025-09" db="UniProtKB">
        <authorList>
            <consortium name="Ensembl"/>
        </authorList>
    </citation>
    <scope>IDENTIFICATION</scope>
</reference>
<keyword evidence="3" id="KW-1185">Reference proteome</keyword>
<dbReference type="Gene3D" id="2.130.10.10">
    <property type="entry name" value="YVTN repeat-like/Quinoprotein amine dehydrogenase"/>
    <property type="match status" value="2"/>
</dbReference>
<reference evidence="2" key="2">
    <citation type="submission" date="2025-08" db="UniProtKB">
        <authorList>
            <consortium name="Ensembl"/>
        </authorList>
    </citation>
    <scope>IDENTIFICATION</scope>
</reference>
<dbReference type="InterPro" id="IPR001680">
    <property type="entry name" value="WD40_rpt"/>
</dbReference>
<dbReference type="PROSITE" id="PS50082">
    <property type="entry name" value="WD_REPEATS_2"/>
    <property type="match status" value="2"/>
</dbReference>